<dbReference type="AlphaFoldDB" id="A0A6B3NFD3"/>
<sequence length="229" mass="25807">MIATVHDNRGALPGSRLELYEEICEVLLVRRQEDKGIADQIQLNAAQKQSVLQVLALELMIRKTREFTLAFTKHIDEQMTAVAGNRITPQEFLKHVEQISGLLVERDLGVYEFAHLSFQEYLTAVQIKESNQEQILIDNINDSWWHETIRLYAVRSDTTNLIRAALESPTISSLTLASDCLEEGLSADPVVRQQLEEKLASGLESTELETAELAAQVKLSRRLKHASAN</sequence>
<accession>A0A6B3NFD3</accession>
<proteinExistence type="predicted"/>
<comment type="caution">
    <text evidence="1">The sequence shown here is derived from an EMBL/GenBank/DDBJ whole genome shotgun (WGS) entry which is preliminary data.</text>
</comment>
<reference evidence="1" key="1">
    <citation type="submission" date="2019-11" db="EMBL/GenBank/DDBJ databases">
        <title>Genomic insights into an expanded diversity of filamentous marine cyanobacteria reveals the extraordinary biosynthetic potential of Moorea and Okeania.</title>
        <authorList>
            <person name="Ferreira Leao T."/>
            <person name="Wang M."/>
            <person name="Moss N."/>
            <person name="Da Silva R."/>
            <person name="Sanders J."/>
            <person name="Nurk S."/>
            <person name="Gurevich A."/>
            <person name="Humphrey G."/>
            <person name="Reher R."/>
            <person name="Zhu Q."/>
            <person name="Belda-Ferre P."/>
            <person name="Glukhov E."/>
            <person name="Rex R."/>
            <person name="Dorrestein P.C."/>
            <person name="Knight R."/>
            <person name="Pevzner P."/>
            <person name="Gerwick W.H."/>
            <person name="Gerwick L."/>
        </authorList>
    </citation>
    <scope>NUCLEOTIDE SEQUENCE</scope>
    <source>
        <strain evidence="1">SIO1C4</strain>
    </source>
</reference>
<gene>
    <name evidence="1" type="ORF">F6J89_19010</name>
</gene>
<evidence type="ECO:0000313" key="1">
    <source>
        <dbReference type="EMBL" id="NER29645.1"/>
    </source>
</evidence>
<dbReference type="EMBL" id="JAAHFQ010000404">
    <property type="protein sequence ID" value="NER29645.1"/>
    <property type="molecule type" value="Genomic_DNA"/>
</dbReference>
<protein>
    <submittedName>
        <fullName evidence="1">Uncharacterized protein</fullName>
    </submittedName>
</protein>
<organism evidence="1">
    <name type="scientific">Symploca sp. SIO1C4</name>
    <dbReference type="NCBI Taxonomy" id="2607765"/>
    <lineage>
        <taxon>Bacteria</taxon>
        <taxon>Bacillati</taxon>
        <taxon>Cyanobacteriota</taxon>
        <taxon>Cyanophyceae</taxon>
        <taxon>Coleofasciculales</taxon>
        <taxon>Coleofasciculaceae</taxon>
        <taxon>Symploca</taxon>
    </lineage>
</organism>
<name>A0A6B3NFD3_9CYAN</name>